<dbReference type="AlphaFoldDB" id="A0A1P8WKA4"/>
<reference evidence="1 2" key="1">
    <citation type="journal article" date="2016" name="Front. Microbiol.">
        <title>Fuerstia marisgermanicae gen. nov., sp. nov., an Unusual Member of the Phylum Planctomycetes from the German Wadden Sea.</title>
        <authorList>
            <person name="Kohn T."/>
            <person name="Heuer A."/>
            <person name="Jogler M."/>
            <person name="Vollmers J."/>
            <person name="Boedeker C."/>
            <person name="Bunk B."/>
            <person name="Rast P."/>
            <person name="Borchert D."/>
            <person name="Glockner I."/>
            <person name="Freese H.M."/>
            <person name="Klenk H.P."/>
            <person name="Overmann J."/>
            <person name="Kaster A.K."/>
            <person name="Rohde M."/>
            <person name="Wiegand S."/>
            <person name="Jogler C."/>
        </authorList>
    </citation>
    <scope>NUCLEOTIDE SEQUENCE [LARGE SCALE GENOMIC DNA]</scope>
    <source>
        <strain evidence="1 2">NH11</strain>
    </source>
</reference>
<dbReference type="Proteomes" id="UP000187735">
    <property type="component" value="Chromosome"/>
</dbReference>
<keyword evidence="2" id="KW-1185">Reference proteome</keyword>
<evidence type="ECO:0000313" key="1">
    <source>
        <dbReference type="EMBL" id="APZ94497.1"/>
    </source>
</evidence>
<organism evidence="1 2">
    <name type="scientific">Fuerstiella marisgermanici</name>
    <dbReference type="NCBI Taxonomy" id="1891926"/>
    <lineage>
        <taxon>Bacteria</taxon>
        <taxon>Pseudomonadati</taxon>
        <taxon>Planctomycetota</taxon>
        <taxon>Planctomycetia</taxon>
        <taxon>Planctomycetales</taxon>
        <taxon>Planctomycetaceae</taxon>
        <taxon>Fuerstiella</taxon>
    </lineage>
</organism>
<name>A0A1P8WKA4_9PLAN</name>
<accession>A0A1P8WKA4</accession>
<gene>
    <name evidence="1" type="ORF">Fuma_04129</name>
</gene>
<proteinExistence type="predicted"/>
<sequence length="75" mass="8318">MQWHVTTDLRPLRRVFTIVISLKDSDMANELVQQASNGICKFAGLSICVLLSPLLSSNQSLAARPNIIIIYADDM</sequence>
<dbReference type="STRING" id="1891926.Fuma_04129"/>
<dbReference type="EMBL" id="CP017641">
    <property type="protein sequence ID" value="APZ94497.1"/>
    <property type="molecule type" value="Genomic_DNA"/>
</dbReference>
<protein>
    <submittedName>
        <fullName evidence="1">Uncharacterized protein</fullName>
    </submittedName>
</protein>
<dbReference type="KEGG" id="fmr:Fuma_04129"/>
<evidence type="ECO:0000313" key="2">
    <source>
        <dbReference type="Proteomes" id="UP000187735"/>
    </source>
</evidence>